<feature type="compositionally biased region" description="Basic and acidic residues" evidence="13">
    <location>
        <begin position="383"/>
        <end position="408"/>
    </location>
</feature>
<keyword evidence="10" id="KW-0961">Cell wall biogenesis/degradation</keyword>
<dbReference type="PANTHER" id="PTHR21581">
    <property type="entry name" value="D-ALANYL-D-ALANINE CARBOXYPEPTIDASE"/>
    <property type="match status" value="1"/>
</dbReference>
<comment type="similarity">
    <text evidence="2 12">Belongs to the peptidase S11 family.</text>
</comment>
<feature type="domain" description="Peptidase S11 D-Ala-D-Ala carboxypeptidase A C-terminal" evidence="15">
    <location>
        <begin position="889"/>
        <end position="971"/>
    </location>
</feature>
<keyword evidence="7" id="KW-0378">Hydrolase</keyword>
<dbReference type="Pfam" id="PF00768">
    <property type="entry name" value="Peptidase_S11"/>
    <property type="match status" value="1"/>
</dbReference>
<gene>
    <name evidence="16" type="ORF">OG929_19370</name>
</gene>
<dbReference type="InterPro" id="IPR012338">
    <property type="entry name" value="Beta-lactam/transpept-like"/>
</dbReference>
<name>A0ABZ1XAT8_9ACTN</name>
<feature type="compositionally biased region" description="Acidic residues" evidence="13">
    <location>
        <begin position="126"/>
        <end position="160"/>
    </location>
</feature>
<dbReference type="PANTHER" id="PTHR21581:SF33">
    <property type="entry name" value="D-ALANYL-D-ALANINE CARBOXYPEPTIDASE DACB"/>
    <property type="match status" value="1"/>
</dbReference>
<evidence type="ECO:0000256" key="8">
    <source>
        <dbReference type="ARBA" id="ARBA00022960"/>
    </source>
</evidence>
<keyword evidence="5" id="KW-0645">Protease</keyword>
<dbReference type="InterPro" id="IPR001967">
    <property type="entry name" value="Peptidase_S11_N"/>
</dbReference>
<feature type="compositionally biased region" description="Acidic residues" evidence="13">
    <location>
        <begin position="176"/>
        <end position="187"/>
    </location>
</feature>
<evidence type="ECO:0000256" key="13">
    <source>
        <dbReference type="SAM" id="MobiDB-lite"/>
    </source>
</evidence>
<feature type="compositionally biased region" description="Low complexity" evidence="13">
    <location>
        <begin position="368"/>
        <end position="381"/>
    </location>
</feature>
<organism evidence="16 17">
    <name type="scientific">Streptomyces pseudovenezuelae</name>
    <dbReference type="NCBI Taxonomy" id="67350"/>
    <lineage>
        <taxon>Bacteria</taxon>
        <taxon>Bacillati</taxon>
        <taxon>Actinomycetota</taxon>
        <taxon>Actinomycetes</taxon>
        <taxon>Kitasatosporales</taxon>
        <taxon>Streptomycetaceae</taxon>
        <taxon>Streptomyces</taxon>
        <taxon>Streptomyces aurantiacus group</taxon>
    </lineage>
</organism>
<feature type="compositionally biased region" description="Low complexity" evidence="13">
    <location>
        <begin position="231"/>
        <end position="247"/>
    </location>
</feature>
<keyword evidence="6" id="KW-0732">Signal</keyword>
<feature type="region of interest" description="Disordered" evidence="13">
    <location>
        <begin position="1"/>
        <end position="408"/>
    </location>
</feature>
<keyword evidence="4 16" id="KW-0121">Carboxypeptidase</keyword>
<protein>
    <recommendedName>
        <fullName evidence="3">serine-type D-Ala-D-Ala carboxypeptidase</fullName>
        <ecNumber evidence="3">3.4.16.4</ecNumber>
    </recommendedName>
</protein>
<evidence type="ECO:0000256" key="7">
    <source>
        <dbReference type="ARBA" id="ARBA00022801"/>
    </source>
</evidence>
<accession>A0ABZ1XAT8</accession>
<feature type="compositionally biased region" description="Basic and acidic residues" evidence="13">
    <location>
        <begin position="304"/>
        <end position="322"/>
    </location>
</feature>
<evidence type="ECO:0000259" key="15">
    <source>
        <dbReference type="Pfam" id="PF07943"/>
    </source>
</evidence>
<keyword evidence="17" id="KW-1185">Reference proteome</keyword>
<evidence type="ECO:0000256" key="12">
    <source>
        <dbReference type="RuleBase" id="RU004016"/>
    </source>
</evidence>
<evidence type="ECO:0000256" key="6">
    <source>
        <dbReference type="ARBA" id="ARBA00022729"/>
    </source>
</evidence>
<evidence type="ECO:0000259" key="14">
    <source>
        <dbReference type="Pfam" id="PF00768"/>
    </source>
</evidence>
<keyword evidence="8" id="KW-0133">Cell shape</keyword>
<dbReference type="Pfam" id="PF07943">
    <property type="entry name" value="PBP5_C"/>
    <property type="match status" value="1"/>
</dbReference>
<sequence>MEEASVAGESPDRSKQRESSAEPTSGSASPVPGARSSAPDPRLAVARESISLGGLDTATKVFSVRDLPKTPEDADESPAEAGTDGSGTGEPEDAPPAAERRPEPARTTEATDPDTPTPDDTSTPADTEDSVPEDGPEDAAPEDAPEDAVPEDADPTDAPEDAAPAKASKGSGTAQESEDSGAAEGADDSGAAETPEDTGAAERSDDTGTTDAADDSDTPKGPEDSGKAETPDATDTADGPGDTGTVDAPEDPRPAEDSHDTDTADAPDDSDTPKGPEDSRKAETPDATDTADGSGDTGTVDAPEDPRAAKAPDDPRTADGLHDTGTADAPEDARPAEDSHDTGTADAPDDSDTPEGSEDSGDAKTTDGTDTADGPDGSGTAKSPEDTRPATEDGARGSGEREEFAAVGDARLRDAVAAWVAKGDGSGKAGEPEVAGDTEEDDDAGTAVDDEPAPSEARGTASRTDDADVEDTPPVDQPTAVFKAPRPAVDQPTTMLKLGKTPEAEPEAEPKPKPKPEADAERTSRFVALKALDEPRPKPDVTAAVPQVGPERTTQQPLPPKPPLDLLAELTNTPPPPPSPLRTLGRRVKIWTPLVILLVVGFAIAQALRPLPDPTLSLTAEDSYTFDGSEASLPWPTQGQGWMDVNGVGTMGNFGKQTPVAIGSVAKAMTAYIVLKDHPLKSGAEGPKITVDALAEKEGGYNKQGESTLNTVKQGDVLTQRQAIAAIMIPSANNIARLLARWDAGSEAAFIKKMNDTAQELGMKNTKYTDASGLKETTVSSAEDQVKLGNELVKIPALMEITSMGQWVDPSGQKWYNYNYLVPYTGIGIKTGTTSAAGGNLLFASRKEVGGETVTVVGAILGQHKAPIIKTVNDVSKVALLAAEDALKSAKILKKGDVVGYVDDGLGGHTPVVLTKDVTAVGWAGFKVKLSFTADEVPHTAKAGTKVGSLTVGDGKGGAVKVPVTLQKDLTEPGLTDKLTRVG</sequence>
<evidence type="ECO:0000256" key="3">
    <source>
        <dbReference type="ARBA" id="ARBA00012448"/>
    </source>
</evidence>
<evidence type="ECO:0000256" key="11">
    <source>
        <dbReference type="ARBA" id="ARBA00034000"/>
    </source>
</evidence>
<dbReference type="SUPFAM" id="SSF56601">
    <property type="entry name" value="beta-lactamase/transpeptidase-like"/>
    <property type="match status" value="1"/>
</dbReference>
<proteinExistence type="inferred from homology"/>
<comment type="pathway">
    <text evidence="1">Cell wall biogenesis; peptidoglycan biosynthesis.</text>
</comment>
<dbReference type="InterPro" id="IPR012907">
    <property type="entry name" value="Peptidase_S11_C"/>
</dbReference>
<keyword evidence="9" id="KW-0573">Peptidoglycan synthesis</keyword>
<evidence type="ECO:0000256" key="5">
    <source>
        <dbReference type="ARBA" id="ARBA00022670"/>
    </source>
</evidence>
<dbReference type="EMBL" id="CP109011">
    <property type="protein sequence ID" value="WUT49092.1"/>
    <property type="molecule type" value="Genomic_DNA"/>
</dbReference>
<evidence type="ECO:0000256" key="10">
    <source>
        <dbReference type="ARBA" id="ARBA00023316"/>
    </source>
</evidence>
<dbReference type="InterPro" id="IPR018044">
    <property type="entry name" value="Peptidase_S11"/>
</dbReference>
<evidence type="ECO:0000313" key="17">
    <source>
        <dbReference type="Proteomes" id="UP001432168"/>
    </source>
</evidence>
<dbReference type="Gene3D" id="3.40.710.10">
    <property type="entry name" value="DD-peptidase/beta-lactamase superfamily"/>
    <property type="match status" value="1"/>
</dbReference>
<dbReference type="GO" id="GO:0004180">
    <property type="term" value="F:carboxypeptidase activity"/>
    <property type="evidence" value="ECO:0007669"/>
    <property type="project" value="UniProtKB-KW"/>
</dbReference>
<evidence type="ECO:0000256" key="1">
    <source>
        <dbReference type="ARBA" id="ARBA00004752"/>
    </source>
</evidence>
<evidence type="ECO:0000256" key="4">
    <source>
        <dbReference type="ARBA" id="ARBA00022645"/>
    </source>
</evidence>
<feature type="compositionally biased region" description="Acidic residues" evidence="13">
    <location>
        <begin position="347"/>
        <end position="360"/>
    </location>
</feature>
<feature type="compositionally biased region" description="Basic and acidic residues" evidence="13">
    <location>
        <begin position="10"/>
        <end position="20"/>
    </location>
</feature>
<dbReference type="PRINTS" id="PR00725">
    <property type="entry name" value="DADACBPTASE1"/>
</dbReference>
<feature type="region of interest" description="Disordered" evidence="13">
    <location>
        <begin position="421"/>
        <end position="581"/>
    </location>
</feature>
<reference evidence="16" key="1">
    <citation type="submission" date="2022-10" db="EMBL/GenBank/DDBJ databases">
        <title>The complete genomes of actinobacterial strains from the NBC collection.</title>
        <authorList>
            <person name="Joergensen T.S."/>
            <person name="Alvarez Arevalo M."/>
            <person name="Sterndorff E.B."/>
            <person name="Faurdal D."/>
            <person name="Vuksanovic O."/>
            <person name="Mourched A.-S."/>
            <person name="Charusanti P."/>
            <person name="Shaw S."/>
            <person name="Blin K."/>
            <person name="Weber T."/>
        </authorList>
    </citation>
    <scope>NUCLEOTIDE SEQUENCE</scope>
    <source>
        <strain evidence="16">NBC_00686</strain>
    </source>
</reference>
<comment type="catalytic activity">
    <reaction evidence="11">
        <text>Preferential cleavage: (Ac)2-L-Lys-D-Ala-|-D-Ala. Also transpeptidation of peptidyl-alanyl moieties that are N-acyl substituents of D-alanine.</text>
        <dbReference type="EC" id="3.4.16.4"/>
    </reaction>
</comment>
<evidence type="ECO:0000256" key="2">
    <source>
        <dbReference type="ARBA" id="ARBA00007164"/>
    </source>
</evidence>
<feature type="compositionally biased region" description="Low complexity" evidence="13">
    <location>
        <begin position="107"/>
        <end position="125"/>
    </location>
</feature>
<feature type="compositionally biased region" description="Basic and acidic residues" evidence="13">
    <location>
        <begin position="217"/>
        <end position="230"/>
    </location>
</feature>
<evidence type="ECO:0000256" key="9">
    <source>
        <dbReference type="ARBA" id="ARBA00022984"/>
    </source>
</evidence>
<feature type="compositionally biased region" description="Basic and acidic residues" evidence="13">
    <location>
        <begin position="331"/>
        <end position="343"/>
    </location>
</feature>
<dbReference type="Proteomes" id="UP001432168">
    <property type="component" value="Chromosome"/>
</dbReference>
<evidence type="ECO:0000313" key="16">
    <source>
        <dbReference type="EMBL" id="WUT49092.1"/>
    </source>
</evidence>
<feature type="compositionally biased region" description="Low complexity" evidence="13">
    <location>
        <begin position="285"/>
        <end position="301"/>
    </location>
</feature>
<dbReference type="EC" id="3.4.16.4" evidence="3"/>
<feature type="compositionally biased region" description="Acidic residues" evidence="13">
    <location>
        <begin position="434"/>
        <end position="453"/>
    </location>
</feature>
<feature type="compositionally biased region" description="Basic and acidic residues" evidence="13">
    <location>
        <begin position="271"/>
        <end position="284"/>
    </location>
</feature>
<feature type="compositionally biased region" description="Basic and acidic residues" evidence="13">
    <location>
        <begin position="500"/>
        <end position="524"/>
    </location>
</feature>
<feature type="domain" description="Peptidase S11 D-alanyl-D-alanine carboxypeptidase A N-terminal" evidence="14">
    <location>
        <begin position="657"/>
        <end position="856"/>
    </location>
</feature>
<feature type="compositionally biased region" description="Basic and acidic residues" evidence="13">
    <location>
        <begin position="250"/>
        <end position="262"/>
    </location>
</feature>